<reference evidence="2" key="1">
    <citation type="journal article" date="2019" name="Sci. Rep.">
        <title>Draft genome of Tanacetum cinerariifolium, the natural source of mosquito coil.</title>
        <authorList>
            <person name="Yamashiro T."/>
            <person name="Shiraishi A."/>
            <person name="Satake H."/>
            <person name="Nakayama K."/>
        </authorList>
    </citation>
    <scope>NUCLEOTIDE SEQUENCE</scope>
</reference>
<comment type="caution">
    <text evidence="2">The sequence shown here is derived from an EMBL/GenBank/DDBJ whole genome shotgun (WGS) entry which is preliminary data.</text>
</comment>
<evidence type="ECO:0000256" key="1">
    <source>
        <dbReference type="SAM" id="MobiDB-lite"/>
    </source>
</evidence>
<name>A0A699X8S1_TANCI</name>
<feature type="compositionally biased region" description="Basic and acidic residues" evidence="1">
    <location>
        <begin position="60"/>
        <end position="76"/>
    </location>
</feature>
<dbReference type="AlphaFoldDB" id="A0A699X8S1"/>
<accession>A0A699X8S1</accession>
<protein>
    <submittedName>
        <fullName evidence="2">Uncharacterized protein</fullName>
    </submittedName>
</protein>
<feature type="region of interest" description="Disordered" evidence="1">
    <location>
        <begin position="57"/>
        <end position="97"/>
    </location>
</feature>
<proteinExistence type="predicted"/>
<evidence type="ECO:0000313" key="2">
    <source>
        <dbReference type="EMBL" id="GFD54338.1"/>
    </source>
</evidence>
<feature type="non-terminal residue" evidence="2">
    <location>
        <position position="97"/>
    </location>
</feature>
<dbReference type="EMBL" id="BKCJ011804759">
    <property type="protein sequence ID" value="GFD54338.1"/>
    <property type="molecule type" value="Genomic_DNA"/>
</dbReference>
<organism evidence="2">
    <name type="scientific">Tanacetum cinerariifolium</name>
    <name type="common">Dalmatian daisy</name>
    <name type="synonym">Chrysanthemum cinerariifolium</name>
    <dbReference type="NCBI Taxonomy" id="118510"/>
    <lineage>
        <taxon>Eukaryota</taxon>
        <taxon>Viridiplantae</taxon>
        <taxon>Streptophyta</taxon>
        <taxon>Embryophyta</taxon>
        <taxon>Tracheophyta</taxon>
        <taxon>Spermatophyta</taxon>
        <taxon>Magnoliopsida</taxon>
        <taxon>eudicotyledons</taxon>
        <taxon>Gunneridae</taxon>
        <taxon>Pentapetalae</taxon>
        <taxon>asterids</taxon>
        <taxon>campanulids</taxon>
        <taxon>Asterales</taxon>
        <taxon>Asteraceae</taxon>
        <taxon>Asteroideae</taxon>
        <taxon>Anthemideae</taxon>
        <taxon>Anthemidinae</taxon>
        <taxon>Tanacetum</taxon>
    </lineage>
</organism>
<gene>
    <name evidence="2" type="ORF">Tci_926307</name>
</gene>
<feature type="non-terminal residue" evidence="2">
    <location>
        <position position="1"/>
    </location>
</feature>
<sequence length="97" mass="10580">RDAAPAPYYHDLAGLYPGGATAGFRLRGRCRVAPNHRLDRDGRHAGGYLFGHLRRAGAVPEHHQAGLRQKEARRDGSQLQARGARPPGPRLAGRGRK</sequence>